<comment type="caution">
    <text evidence="1">The sequence shown here is derived from an EMBL/GenBank/DDBJ whole genome shotgun (WGS) entry which is preliminary data.</text>
</comment>
<dbReference type="Pfam" id="PF19848">
    <property type="entry name" value="DUF6323"/>
    <property type="match status" value="1"/>
</dbReference>
<dbReference type="EMBL" id="VWXL01000052">
    <property type="protein sequence ID" value="MVB10911.1"/>
    <property type="molecule type" value="Genomic_DNA"/>
</dbReference>
<keyword evidence="2" id="KW-1185">Reference proteome</keyword>
<reference evidence="1 2" key="1">
    <citation type="submission" date="2019-09" db="EMBL/GenBank/DDBJ databases">
        <title>Genome sequence of Clostridium sp. EA1.</title>
        <authorList>
            <person name="Poehlein A."/>
            <person name="Bengelsdorf F.R."/>
            <person name="Daniel R."/>
        </authorList>
    </citation>
    <scope>NUCLEOTIDE SEQUENCE [LARGE SCALE GENOMIC DNA]</scope>
    <source>
        <strain evidence="1 2">EA1</strain>
    </source>
</reference>
<gene>
    <name evidence="1" type="ORF">CAFE_16120</name>
</gene>
<name>A0A6N8HYI5_9FIRM</name>
<evidence type="ECO:0000313" key="1">
    <source>
        <dbReference type="EMBL" id="MVB10911.1"/>
    </source>
</evidence>
<accession>A0A6N8HYI5</accession>
<organism evidence="1 2">
    <name type="scientific">Caproicibacter fermentans</name>
    <dbReference type="NCBI Taxonomy" id="2576756"/>
    <lineage>
        <taxon>Bacteria</taxon>
        <taxon>Bacillati</taxon>
        <taxon>Bacillota</taxon>
        <taxon>Clostridia</taxon>
        <taxon>Eubacteriales</taxon>
        <taxon>Acutalibacteraceae</taxon>
        <taxon>Caproicibacter</taxon>
    </lineage>
</organism>
<dbReference type="OrthoDB" id="1707441at2"/>
<evidence type="ECO:0000313" key="2">
    <source>
        <dbReference type="Proteomes" id="UP000469440"/>
    </source>
</evidence>
<protein>
    <submittedName>
        <fullName evidence="1">Uncharacterized protein</fullName>
    </submittedName>
</protein>
<dbReference type="Proteomes" id="UP000469440">
    <property type="component" value="Unassembled WGS sequence"/>
</dbReference>
<dbReference type="InterPro" id="IPR046286">
    <property type="entry name" value="DUF6323"/>
</dbReference>
<dbReference type="RefSeq" id="WP_156990313.1">
    <property type="nucleotide sequence ID" value="NZ_VWXL01000052.1"/>
</dbReference>
<proteinExistence type="predicted"/>
<sequence>MDFQLSSLLKPSALADADTARELLALNEETQEYGLELTQEDALALAETRRIALEASGRVEFGTPVIEKIIRTFSRSRYLYQYDYAPVLHELLEAFFQLKNETEDRFSDDDLIDFLFDCFEYRYRGSLEMFRGREIEQLRGILLFGAEDEENEDGEDPDDE</sequence>
<dbReference type="AlphaFoldDB" id="A0A6N8HYI5"/>